<sequence length="217" mass="24500">MKNVEAFIRNDQYNFIKSQTQILINGHGTVNNSDVLQALKALAKEKVLNVFDVLSKEQEKLLLSVAEVKNKEQAEVFLETIKPYVIPFKSFTEAGVKKLFPKVKKLKIPSADSIDLGSISYVSWIDKGSNKKFIVAQDPYTEKLKGIQGTFKPINQKGICTLCHSYEEVGMFTAEIKGTVQGTFTQRGNYICQDSEACNQNLLTLERLHDFMLRLSK</sequence>
<evidence type="ECO:0000259" key="1">
    <source>
        <dbReference type="Pfam" id="PF07299"/>
    </source>
</evidence>
<dbReference type="Gene3D" id="1.20.1280.250">
    <property type="match status" value="1"/>
</dbReference>
<dbReference type="InterPro" id="IPR038344">
    <property type="entry name" value="EF-G_N_sf"/>
</dbReference>
<protein>
    <submittedName>
        <fullName evidence="3">Fibronectin-binding family protein</fullName>
    </submittedName>
</protein>
<dbReference type="KEGG" id="bmh:BMWSH_3311"/>
<feature type="domain" description="Elongation factor G-binding protein N-terminal" evidence="1">
    <location>
        <begin position="7"/>
        <end position="89"/>
    </location>
</feature>
<organism evidence="3 4">
    <name type="scientific">Priestia megaterium (strain WSH-002)</name>
    <name type="common">Bacillus megaterium</name>
    <dbReference type="NCBI Taxonomy" id="1006007"/>
    <lineage>
        <taxon>Bacteria</taxon>
        <taxon>Bacillati</taxon>
        <taxon>Bacillota</taxon>
        <taxon>Bacilli</taxon>
        <taxon>Bacillales</taxon>
        <taxon>Bacillaceae</taxon>
        <taxon>Priestia</taxon>
    </lineage>
</organism>
<dbReference type="EMBL" id="CP003017">
    <property type="protein sequence ID" value="AEN90193.1"/>
    <property type="molecule type" value="Genomic_DNA"/>
</dbReference>
<name>A0A8D3X0Q1_PRIMW</name>
<dbReference type="CDD" id="cd16342">
    <property type="entry name" value="FusC_FusB"/>
    <property type="match status" value="1"/>
</dbReference>
<gene>
    <name evidence="3" type="ORF">BMWSH_3311</name>
</gene>
<dbReference type="Proteomes" id="UP000001283">
    <property type="component" value="Chromosome"/>
</dbReference>
<evidence type="ECO:0000313" key="3">
    <source>
        <dbReference type="EMBL" id="AEN90193.1"/>
    </source>
</evidence>
<dbReference type="Pfam" id="PF16571">
    <property type="entry name" value="FBP_C"/>
    <property type="match status" value="1"/>
</dbReference>
<feature type="domain" description="Elongation factor G-binding protein C-terminal treble-clef zinc-finger" evidence="2">
    <location>
        <begin position="103"/>
        <end position="202"/>
    </location>
</feature>
<evidence type="ECO:0000259" key="2">
    <source>
        <dbReference type="Pfam" id="PF16571"/>
    </source>
</evidence>
<dbReference type="Pfam" id="PF07299">
    <property type="entry name" value="EF-G-binding_N"/>
    <property type="match status" value="1"/>
</dbReference>
<reference evidence="3 4" key="1">
    <citation type="journal article" date="2011" name="J. Bacteriol.">
        <title>Complete genome sequence of the industrial strain Bacillus megaterium WSH-002.</title>
        <authorList>
            <person name="Liu L."/>
            <person name="Li Y."/>
            <person name="Zhang J."/>
            <person name="Zou W."/>
            <person name="Zhou Z."/>
            <person name="Liu J."/>
            <person name="Li X."/>
            <person name="Wang L."/>
            <person name="Chen J."/>
        </authorList>
    </citation>
    <scope>NUCLEOTIDE SEQUENCE [LARGE SCALE GENOMIC DNA]</scope>
    <source>
        <strain evidence="3 4">WSH-002</strain>
    </source>
</reference>
<proteinExistence type="predicted"/>
<dbReference type="InterPro" id="IPR032330">
    <property type="entry name" value="EF-G-binding_C"/>
</dbReference>
<accession>A0A8D3X0Q1</accession>
<evidence type="ECO:0000313" key="4">
    <source>
        <dbReference type="Proteomes" id="UP000001283"/>
    </source>
</evidence>
<dbReference type="AlphaFoldDB" id="A0A8D3X0Q1"/>
<dbReference type="InterPro" id="IPR010841">
    <property type="entry name" value="EF-G-binding_N"/>
</dbReference>